<feature type="compositionally biased region" description="Polar residues" evidence="1">
    <location>
        <begin position="191"/>
        <end position="204"/>
    </location>
</feature>
<accession>A0A4S8KTC1</accession>
<proteinExistence type="predicted"/>
<feature type="compositionally biased region" description="Acidic residues" evidence="1">
    <location>
        <begin position="441"/>
        <end position="451"/>
    </location>
</feature>
<feature type="compositionally biased region" description="Low complexity" evidence="1">
    <location>
        <begin position="169"/>
        <end position="178"/>
    </location>
</feature>
<organism evidence="2 3">
    <name type="scientific">Dendrothele bispora (strain CBS 962.96)</name>
    <dbReference type="NCBI Taxonomy" id="1314807"/>
    <lineage>
        <taxon>Eukaryota</taxon>
        <taxon>Fungi</taxon>
        <taxon>Dikarya</taxon>
        <taxon>Basidiomycota</taxon>
        <taxon>Agaricomycotina</taxon>
        <taxon>Agaricomycetes</taxon>
        <taxon>Agaricomycetidae</taxon>
        <taxon>Agaricales</taxon>
        <taxon>Agaricales incertae sedis</taxon>
        <taxon>Dendrothele</taxon>
    </lineage>
</organism>
<feature type="region of interest" description="Disordered" evidence="1">
    <location>
        <begin position="282"/>
        <end position="308"/>
    </location>
</feature>
<feature type="compositionally biased region" description="Polar residues" evidence="1">
    <location>
        <begin position="477"/>
        <end position="486"/>
    </location>
</feature>
<feature type="region of interest" description="Disordered" evidence="1">
    <location>
        <begin position="106"/>
        <end position="221"/>
    </location>
</feature>
<evidence type="ECO:0000313" key="3">
    <source>
        <dbReference type="Proteomes" id="UP000297245"/>
    </source>
</evidence>
<feature type="region of interest" description="Disordered" evidence="1">
    <location>
        <begin position="330"/>
        <end position="350"/>
    </location>
</feature>
<feature type="compositionally biased region" description="Pro residues" evidence="1">
    <location>
        <begin position="157"/>
        <end position="168"/>
    </location>
</feature>
<gene>
    <name evidence="2" type="ORF">K435DRAFT_876025</name>
</gene>
<dbReference type="Proteomes" id="UP000297245">
    <property type="component" value="Unassembled WGS sequence"/>
</dbReference>
<evidence type="ECO:0000256" key="1">
    <source>
        <dbReference type="SAM" id="MobiDB-lite"/>
    </source>
</evidence>
<feature type="compositionally biased region" description="Basic and acidic residues" evidence="1">
    <location>
        <begin position="455"/>
        <end position="470"/>
    </location>
</feature>
<dbReference type="AlphaFoldDB" id="A0A4S8KTC1"/>
<feature type="compositionally biased region" description="Low complexity" evidence="1">
    <location>
        <begin position="114"/>
        <end position="131"/>
    </location>
</feature>
<name>A0A4S8KTC1_DENBC</name>
<evidence type="ECO:0000313" key="2">
    <source>
        <dbReference type="EMBL" id="THU78983.1"/>
    </source>
</evidence>
<reference evidence="2 3" key="1">
    <citation type="journal article" date="2019" name="Nat. Ecol. Evol.">
        <title>Megaphylogeny resolves global patterns of mushroom evolution.</title>
        <authorList>
            <person name="Varga T."/>
            <person name="Krizsan K."/>
            <person name="Foldi C."/>
            <person name="Dima B."/>
            <person name="Sanchez-Garcia M."/>
            <person name="Sanchez-Ramirez S."/>
            <person name="Szollosi G.J."/>
            <person name="Szarkandi J.G."/>
            <person name="Papp V."/>
            <person name="Albert L."/>
            <person name="Andreopoulos W."/>
            <person name="Angelini C."/>
            <person name="Antonin V."/>
            <person name="Barry K.W."/>
            <person name="Bougher N.L."/>
            <person name="Buchanan P."/>
            <person name="Buyck B."/>
            <person name="Bense V."/>
            <person name="Catcheside P."/>
            <person name="Chovatia M."/>
            <person name="Cooper J."/>
            <person name="Damon W."/>
            <person name="Desjardin D."/>
            <person name="Finy P."/>
            <person name="Geml J."/>
            <person name="Haridas S."/>
            <person name="Hughes K."/>
            <person name="Justo A."/>
            <person name="Karasinski D."/>
            <person name="Kautmanova I."/>
            <person name="Kiss B."/>
            <person name="Kocsube S."/>
            <person name="Kotiranta H."/>
            <person name="LaButti K.M."/>
            <person name="Lechner B.E."/>
            <person name="Liimatainen K."/>
            <person name="Lipzen A."/>
            <person name="Lukacs Z."/>
            <person name="Mihaltcheva S."/>
            <person name="Morgado L.N."/>
            <person name="Niskanen T."/>
            <person name="Noordeloos M.E."/>
            <person name="Ohm R.A."/>
            <person name="Ortiz-Santana B."/>
            <person name="Ovrebo C."/>
            <person name="Racz N."/>
            <person name="Riley R."/>
            <person name="Savchenko A."/>
            <person name="Shiryaev A."/>
            <person name="Soop K."/>
            <person name="Spirin V."/>
            <person name="Szebenyi C."/>
            <person name="Tomsovsky M."/>
            <person name="Tulloss R.E."/>
            <person name="Uehling J."/>
            <person name="Grigoriev I.V."/>
            <person name="Vagvolgyi C."/>
            <person name="Papp T."/>
            <person name="Martin F.M."/>
            <person name="Miettinen O."/>
            <person name="Hibbett D.S."/>
            <person name="Nagy L.G."/>
        </authorList>
    </citation>
    <scope>NUCLEOTIDE SEQUENCE [LARGE SCALE GENOMIC DNA]</scope>
    <source>
        <strain evidence="2 3">CBS 962.96</strain>
    </source>
</reference>
<feature type="region of interest" description="Disordered" evidence="1">
    <location>
        <begin position="429"/>
        <end position="514"/>
    </location>
</feature>
<dbReference type="EMBL" id="ML180099">
    <property type="protein sequence ID" value="THU78983.1"/>
    <property type="molecule type" value="Genomic_DNA"/>
</dbReference>
<feature type="compositionally biased region" description="Basic and acidic residues" evidence="1">
    <location>
        <begin position="75"/>
        <end position="93"/>
    </location>
</feature>
<dbReference type="OrthoDB" id="3246206at2759"/>
<feature type="region of interest" description="Disordered" evidence="1">
    <location>
        <begin position="52"/>
        <end position="93"/>
    </location>
</feature>
<keyword evidence="3" id="KW-1185">Reference proteome</keyword>
<feature type="compositionally biased region" description="Low complexity" evidence="1">
    <location>
        <begin position="205"/>
        <end position="218"/>
    </location>
</feature>
<sequence length="514" mass="54445">MPGPAVYVFTVIGVVAAGMAFKEFVYEPHIKPRWEARRRARRQRQLVPVSLVFSAHSRRSSSTSTDEDETSGDDGDNKKRDQDRERLKDLKNMKDLEEWKKEGLFEMEASGWRSSQTTTAGSSSGIASSSGVETDTGTLRPRNRTANRPGLDETFPPMMPTPASPAPSTPTASTPTPAINSTFLPAPGLARTTSTSSGPTTHVISTASPSPSTTSSTSLAKGYRARTTYPLHLRPLLVPNTTSHSLYEAPSTSTLRSPPLLASTAAAEDPFSSPALVPSLSFSLPHESDNEGELVSPPSSRAISPPVSLSGISHTSSFDSIGSPFVVRAEEEGSISSHSDDEEGEQTRTHADLSALASPELQSLGGSFVSEGDAAADADRNHGLSGSSFMPPLSWVPPPSWGASFVSDTEGDASQSQSYYYTPSNSVFISPSGSRNRDMDNVEGPDSEPEQMDFVIHDYDHDDGSTRSESDFGSEISGVSTASEESWASVGGSGPSVGRSANGNGAMMGSSRRV</sequence>
<protein>
    <submittedName>
        <fullName evidence="2">Uncharacterized protein</fullName>
    </submittedName>
</protein>
<feature type="compositionally biased region" description="Acidic residues" evidence="1">
    <location>
        <begin position="65"/>
        <end position="74"/>
    </location>
</feature>